<name>R7T9Z0_CAPTE</name>
<keyword evidence="1" id="KW-1133">Transmembrane helix</keyword>
<gene>
    <name evidence="2" type="ORF">CAPTEDRAFT_209626</name>
</gene>
<organism evidence="2">
    <name type="scientific">Capitella teleta</name>
    <name type="common">Polychaete worm</name>
    <dbReference type="NCBI Taxonomy" id="283909"/>
    <lineage>
        <taxon>Eukaryota</taxon>
        <taxon>Metazoa</taxon>
        <taxon>Spiralia</taxon>
        <taxon>Lophotrochozoa</taxon>
        <taxon>Annelida</taxon>
        <taxon>Polychaeta</taxon>
        <taxon>Sedentaria</taxon>
        <taxon>Scolecida</taxon>
        <taxon>Capitellidae</taxon>
        <taxon>Capitella</taxon>
    </lineage>
</organism>
<reference evidence="3" key="3">
    <citation type="submission" date="2015-06" db="UniProtKB">
        <authorList>
            <consortium name="EnsemblMetazoa"/>
        </authorList>
    </citation>
    <scope>IDENTIFICATION</scope>
</reference>
<proteinExistence type="predicted"/>
<keyword evidence="4" id="KW-1185">Reference proteome</keyword>
<evidence type="ECO:0000313" key="3">
    <source>
        <dbReference type="EnsemblMetazoa" id="CapteP209626"/>
    </source>
</evidence>
<dbReference type="EMBL" id="AMQN01014285">
    <property type="status" value="NOT_ANNOTATED_CDS"/>
    <property type="molecule type" value="Genomic_DNA"/>
</dbReference>
<evidence type="ECO:0000256" key="1">
    <source>
        <dbReference type="SAM" id="Phobius"/>
    </source>
</evidence>
<keyword evidence="1" id="KW-0472">Membrane</keyword>
<keyword evidence="1" id="KW-0812">Transmembrane</keyword>
<dbReference type="Proteomes" id="UP000014760">
    <property type="component" value="Unassembled WGS sequence"/>
</dbReference>
<reference evidence="2 4" key="2">
    <citation type="journal article" date="2013" name="Nature">
        <title>Insights into bilaterian evolution from three spiralian genomes.</title>
        <authorList>
            <person name="Simakov O."/>
            <person name="Marletaz F."/>
            <person name="Cho S.J."/>
            <person name="Edsinger-Gonzales E."/>
            <person name="Havlak P."/>
            <person name="Hellsten U."/>
            <person name="Kuo D.H."/>
            <person name="Larsson T."/>
            <person name="Lv J."/>
            <person name="Arendt D."/>
            <person name="Savage R."/>
            <person name="Osoegawa K."/>
            <person name="de Jong P."/>
            <person name="Grimwood J."/>
            <person name="Chapman J.A."/>
            <person name="Shapiro H."/>
            <person name="Aerts A."/>
            <person name="Otillar R.P."/>
            <person name="Terry A.Y."/>
            <person name="Boore J.L."/>
            <person name="Grigoriev I.V."/>
            <person name="Lindberg D.R."/>
            <person name="Seaver E.C."/>
            <person name="Weisblat D.A."/>
            <person name="Putnam N.H."/>
            <person name="Rokhsar D.S."/>
        </authorList>
    </citation>
    <scope>NUCLEOTIDE SEQUENCE</scope>
    <source>
        <strain evidence="2 4">I ESC-2004</strain>
    </source>
</reference>
<accession>R7T9Z0</accession>
<feature type="transmembrane region" description="Helical" evidence="1">
    <location>
        <begin position="12"/>
        <end position="33"/>
    </location>
</feature>
<dbReference type="AlphaFoldDB" id="R7T9Z0"/>
<dbReference type="HOGENOM" id="CLU_046470_0_0_1"/>
<sequence length="469" mass="54342">MKTRRTQRSSVIFFYFFGVCAVVFALTLVWTVVRTLNIKWTLNEGASLDSILSDKVASSLLLIAPNPRDENSRREVLLSRLNGSTSVLFQRRPLVIWSMDYHIGPIQDVKSLLEPLGVHFIDKSLSNNCWRTKTCAKNLRSFQADFGIDPPPEMVKTFQLTYSEDPEMLSVDAFLCFHPAAMCELFMPFNRSMIVVATTRYELGRHSPEQWRKWNDNLLKIHRNPRNVVASNNEYDAKYIEYFTGLRPIVLPSICTYVSAWQYSPTHNNFLLAPIHQKNFSRTFLRDFEDLCQCNHVLRPLREVYAEYSFSDLVKHKGIVHVPYQVSTMSVFEQYAMAIPIIVPSIELLADWHLNHQVIRERTWAGVNEQVPNNSTLAAHESQRHVPDPNCDTDLNAIKYWLRFSDFYTLPHVVQFDSIEDLIRKLSNVDFGEISRKMKEYSVEAKTLVGRQWRTLLTKVALSSQNKPI</sequence>
<dbReference type="EMBL" id="KB310854">
    <property type="protein sequence ID" value="ELT90573.1"/>
    <property type="molecule type" value="Genomic_DNA"/>
</dbReference>
<dbReference type="EnsemblMetazoa" id="CapteT209626">
    <property type="protein sequence ID" value="CapteP209626"/>
    <property type="gene ID" value="CapteG209626"/>
</dbReference>
<evidence type="ECO:0000313" key="4">
    <source>
        <dbReference type="Proteomes" id="UP000014760"/>
    </source>
</evidence>
<reference evidence="4" key="1">
    <citation type="submission" date="2012-12" db="EMBL/GenBank/DDBJ databases">
        <authorList>
            <person name="Hellsten U."/>
            <person name="Grimwood J."/>
            <person name="Chapman J.A."/>
            <person name="Shapiro H."/>
            <person name="Aerts A."/>
            <person name="Otillar R.P."/>
            <person name="Terry A.Y."/>
            <person name="Boore J.L."/>
            <person name="Simakov O."/>
            <person name="Marletaz F."/>
            <person name="Cho S.-J."/>
            <person name="Edsinger-Gonzales E."/>
            <person name="Havlak P."/>
            <person name="Kuo D.-H."/>
            <person name="Larsson T."/>
            <person name="Lv J."/>
            <person name="Arendt D."/>
            <person name="Savage R."/>
            <person name="Osoegawa K."/>
            <person name="de Jong P."/>
            <person name="Lindberg D.R."/>
            <person name="Seaver E.C."/>
            <person name="Weisblat D.A."/>
            <person name="Putnam N.H."/>
            <person name="Grigoriev I.V."/>
            <person name="Rokhsar D.S."/>
        </authorList>
    </citation>
    <scope>NUCLEOTIDE SEQUENCE</scope>
    <source>
        <strain evidence="4">I ESC-2004</strain>
    </source>
</reference>
<dbReference type="OrthoDB" id="408493at2759"/>
<protein>
    <submittedName>
        <fullName evidence="2 3">Uncharacterized protein</fullName>
    </submittedName>
</protein>
<evidence type="ECO:0000313" key="2">
    <source>
        <dbReference type="EMBL" id="ELT90573.1"/>
    </source>
</evidence>
<dbReference type="OMA" id="KTEYKAN"/>